<comment type="subcellular location">
    <subcellularLocation>
        <location evidence="1">Nucleus</location>
    </subcellularLocation>
</comment>
<name>A0A6V7THP9_MELEN</name>
<feature type="short sequence motif" description="DGA/G" evidence="6">
    <location>
        <begin position="458"/>
        <end position="460"/>
    </location>
</feature>
<organism evidence="8 9">
    <name type="scientific">Meloidogyne enterolobii</name>
    <name type="common">Root-knot nematode worm</name>
    <name type="synonym">Meloidogyne mayaguensis</name>
    <dbReference type="NCBI Taxonomy" id="390850"/>
    <lineage>
        <taxon>Eukaryota</taxon>
        <taxon>Metazoa</taxon>
        <taxon>Ecdysozoa</taxon>
        <taxon>Nematoda</taxon>
        <taxon>Chromadorea</taxon>
        <taxon>Rhabditida</taxon>
        <taxon>Tylenchina</taxon>
        <taxon>Tylenchomorpha</taxon>
        <taxon>Tylenchoidea</taxon>
        <taxon>Meloidogynidae</taxon>
        <taxon>Meloidogyninae</taxon>
        <taxon>Meloidogyne</taxon>
    </lineage>
</organism>
<dbReference type="Gene3D" id="1.20.1250.40">
    <property type="match status" value="1"/>
</dbReference>
<dbReference type="InterPro" id="IPR010997">
    <property type="entry name" value="HRDC-like_sf"/>
</dbReference>
<keyword evidence="3 6" id="KW-0442">Lipid degradation</keyword>
<keyword evidence="5" id="KW-0539">Nucleus</keyword>
<dbReference type="GO" id="GO:0005634">
    <property type="term" value="C:nucleus"/>
    <property type="evidence" value="ECO:0007669"/>
    <property type="project" value="UniProtKB-SubCell"/>
</dbReference>
<evidence type="ECO:0000256" key="5">
    <source>
        <dbReference type="ARBA" id="ARBA00023242"/>
    </source>
</evidence>
<dbReference type="InterPro" id="IPR006590">
    <property type="entry name" value="RNA_pol_Rpb4/RPC9_core"/>
</dbReference>
<dbReference type="OrthoDB" id="14252at2759"/>
<gene>
    <name evidence="8" type="ORF">MENT_LOCUS21</name>
</gene>
<evidence type="ECO:0000256" key="1">
    <source>
        <dbReference type="ARBA" id="ARBA00004123"/>
    </source>
</evidence>
<dbReference type="CDD" id="cd07211">
    <property type="entry name" value="Pat_PNPLA8"/>
    <property type="match status" value="1"/>
</dbReference>
<proteinExistence type="predicted"/>
<dbReference type="PANTHER" id="PTHR24185:SF1">
    <property type="entry name" value="CALCIUM-INDEPENDENT PHOSPHOLIPASE A2-GAMMA"/>
    <property type="match status" value="1"/>
</dbReference>
<dbReference type="GO" id="GO:0016020">
    <property type="term" value="C:membrane"/>
    <property type="evidence" value="ECO:0007669"/>
    <property type="project" value="TreeGrafter"/>
</dbReference>
<dbReference type="GO" id="GO:0047499">
    <property type="term" value="F:calcium-independent phospholipase A2 activity"/>
    <property type="evidence" value="ECO:0007669"/>
    <property type="project" value="TreeGrafter"/>
</dbReference>
<sequence length="626" mass="71082">MEVLDPRTTLISNQEVLSLLNQAKIQQKYNRGSQNHNTIVYEASKYLNDTNATLQKRENIVDLINSLKKFKLTGAEIIQIVNLRPKQALEVQLIVEECEERLSEEELDELMSKVSLGLISLLRKCRGVACPLSSSCLYTTSGTERSLSKIVDKESSSYYSNLFSYWKTAYDRLYGQPEDFVPVTKRKSTRNEEIMKMQVLVEQLFNAKDDADALNCAIPLKNQLSLFPSCREAVLKIADKDGRTLVDFLSDKIQNASLRDTVMHCLELCGYIRPIKSHGIRVLSIDGGGTRGVMALECLNAIEARMGGKKMHELFDLIVGVSTGAVIATLIGAKKMSIAEALQTYSEVSKKLFNYGIFGRISHTKKNSQLFEQILKEEIGPDFSLLDSFSGPKLAIISCVVNNKPLMPFLFRNYEHPPTHSSHYRGSTKYKFWEAILASSAAPTYFKGVMLDNFVHQDGGVLMNNPTAIALHEARQLWPRNHLQCIISVGNGRVMSKVDPEPEPYSWTTSVDAIIDSATETETTHYCISDLLPTNIYFRLNPYTSQVYPLDTNKPDLIEKMRRDAKLYIRRNREKIDAAVAQLETKPSFNQRIYVSRFRQIERKISWNNLKNWIKNKLPNSLFKMV</sequence>
<evidence type="ECO:0000256" key="4">
    <source>
        <dbReference type="ARBA" id="ARBA00023098"/>
    </source>
</evidence>
<feature type="short sequence motif" description="GXSXG" evidence="6">
    <location>
        <begin position="320"/>
        <end position="324"/>
    </location>
</feature>
<dbReference type="GO" id="GO:0030880">
    <property type="term" value="C:RNA polymerase complex"/>
    <property type="evidence" value="ECO:0007669"/>
    <property type="project" value="InterPro"/>
</dbReference>
<protein>
    <recommendedName>
        <fullName evidence="7">PNPLA domain-containing protein</fullName>
    </recommendedName>
</protein>
<evidence type="ECO:0000256" key="2">
    <source>
        <dbReference type="ARBA" id="ARBA00022801"/>
    </source>
</evidence>
<keyword evidence="2 6" id="KW-0378">Hydrolase</keyword>
<evidence type="ECO:0000256" key="6">
    <source>
        <dbReference type="PROSITE-ProRule" id="PRU01161"/>
    </source>
</evidence>
<evidence type="ECO:0000259" key="7">
    <source>
        <dbReference type="PROSITE" id="PS51635"/>
    </source>
</evidence>
<dbReference type="GO" id="GO:0016042">
    <property type="term" value="P:lipid catabolic process"/>
    <property type="evidence" value="ECO:0007669"/>
    <property type="project" value="UniProtKB-UniRule"/>
</dbReference>
<feature type="domain" description="PNPLA" evidence="7">
    <location>
        <begin position="283"/>
        <end position="471"/>
    </location>
</feature>
<reference evidence="8 9" key="1">
    <citation type="submission" date="2020-08" db="EMBL/GenBank/DDBJ databases">
        <authorList>
            <person name="Koutsovoulos G."/>
            <person name="Danchin GJ E."/>
        </authorList>
    </citation>
    <scope>NUCLEOTIDE SEQUENCE [LARGE SCALE GENOMIC DNA]</scope>
</reference>
<dbReference type="InterPro" id="IPR038324">
    <property type="entry name" value="Rpb4/RPC9_sf"/>
</dbReference>
<evidence type="ECO:0000313" key="9">
    <source>
        <dbReference type="Proteomes" id="UP000580250"/>
    </source>
</evidence>
<dbReference type="InterPro" id="IPR005574">
    <property type="entry name" value="Rpb4/RPC9"/>
</dbReference>
<feature type="active site" description="Nucleophile" evidence="6">
    <location>
        <position position="322"/>
    </location>
</feature>
<dbReference type="InterPro" id="IPR045217">
    <property type="entry name" value="PNPLA8-like"/>
</dbReference>
<dbReference type="SUPFAM" id="SSF47819">
    <property type="entry name" value="HRDC-like"/>
    <property type="match status" value="1"/>
</dbReference>
<evidence type="ECO:0000313" key="8">
    <source>
        <dbReference type="EMBL" id="CAD2122103.1"/>
    </source>
</evidence>
<dbReference type="AlphaFoldDB" id="A0A6V7THP9"/>
<dbReference type="GO" id="GO:0000166">
    <property type="term" value="F:nucleotide binding"/>
    <property type="evidence" value="ECO:0007669"/>
    <property type="project" value="InterPro"/>
</dbReference>
<feature type="short sequence motif" description="GXGXXG" evidence="6">
    <location>
        <begin position="287"/>
        <end position="292"/>
    </location>
</feature>
<dbReference type="GO" id="GO:0006352">
    <property type="term" value="P:DNA-templated transcription initiation"/>
    <property type="evidence" value="ECO:0007669"/>
    <property type="project" value="InterPro"/>
</dbReference>
<comment type="caution">
    <text evidence="8">The sequence shown here is derived from an EMBL/GenBank/DDBJ whole genome shotgun (WGS) entry which is preliminary data.</text>
</comment>
<evidence type="ECO:0000256" key="3">
    <source>
        <dbReference type="ARBA" id="ARBA00022963"/>
    </source>
</evidence>
<dbReference type="PROSITE" id="PS51635">
    <property type="entry name" value="PNPLA"/>
    <property type="match status" value="1"/>
</dbReference>
<dbReference type="Pfam" id="PF03874">
    <property type="entry name" value="RNA_pol_Rpb4"/>
    <property type="match status" value="1"/>
</dbReference>
<dbReference type="InterPro" id="IPR016035">
    <property type="entry name" value="Acyl_Trfase/lysoPLipase"/>
</dbReference>
<dbReference type="Pfam" id="PF01734">
    <property type="entry name" value="Patatin"/>
    <property type="match status" value="1"/>
</dbReference>
<accession>A0A6V7THP9</accession>
<dbReference type="Gene3D" id="3.40.1090.10">
    <property type="entry name" value="Cytosolic phospholipase A2 catalytic domain"/>
    <property type="match status" value="1"/>
</dbReference>
<dbReference type="InterPro" id="IPR002641">
    <property type="entry name" value="PNPLA_dom"/>
</dbReference>
<keyword evidence="4 6" id="KW-0443">Lipid metabolism</keyword>
<dbReference type="GO" id="GO:0019369">
    <property type="term" value="P:arachidonate metabolic process"/>
    <property type="evidence" value="ECO:0007669"/>
    <property type="project" value="TreeGrafter"/>
</dbReference>
<dbReference type="Proteomes" id="UP000580250">
    <property type="component" value="Unassembled WGS sequence"/>
</dbReference>
<dbReference type="EMBL" id="CAJEWN010000001">
    <property type="protein sequence ID" value="CAD2122103.1"/>
    <property type="molecule type" value="Genomic_DNA"/>
</dbReference>
<dbReference type="SMART" id="SM00657">
    <property type="entry name" value="RPOL4c"/>
    <property type="match status" value="1"/>
</dbReference>
<feature type="active site" description="Proton acceptor" evidence="6">
    <location>
        <position position="458"/>
    </location>
</feature>
<dbReference type="SUPFAM" id="SSF52151">
    <property type="entry name" value="FabD/lysophospholipase-like"/>
    <property type="match status" value="1"/>
</dbReference>
<dbReference type="PANTHER" id="PTHR24185">
    <property type="entry name" value="CALCIUM-INDEPENDENT PHOSPHOLIPASE A2-GAMMA"/>
    <property type="match status" value="1"/>
</dbReference>